<gene>
    <name evidence="2" type="ORF">SAMN05216565_104326</name>
</gene>
<dbReference type="AlphaFoldDB" id="A0A1H0UE69"/>
<evidence type="ECO:0000313" key="3">
    <source>
        <dbReference type="Proteomes" id="UP000199159"/>
    </source>
</evidence>
<sequence length="439" mass="50574">MSYESIKSLVLTIAVLASILLTWGLWTYHPEYETIENANIVDNVPISNTKDLASLIKPTKILFHTNGKHYGTIDETEINTILKEVKKWEISDFNNISSTLSTNDFSAFLQKSGHVEIQFIDEIPLSIYRAIFNVSEQELPTMTFDRVIINLNETDEYGSLYFVSVEEQMVYEAKAYTDSIEGLEEIYAQSNEYPEYFTYSVSETKSIFLPVNSTSMNSVQYYTDYLDAERFKDALFIDPSIVKKHILTYGEEYTDGSRLLRVSTKKDSFQYINLVNSTTTDTMGKADLITSSIEFINEHGGWTDKYRYFMTNKFEQRTVFQLYINNYPVFNKSGLTEIHQIWNQNEVSKYQRPLLVLEIPIPSTKVELPSGERVIQEITSQEGFEPALLDEVILGYELVENQEKTNVATLEPIWSYHYDGRWRKLELLQGTGGNKGGLE</sequence>
<evidence type="ECO:0000313" key="2">
    <source>
        <dbReference type="EMBL" id="SDP64288.1"/>
    </source>
</evidence>
<dbReference type="RefSeq" id="WP_090853839.1">
    <property type="nucleotide sequence ID" value="NZ_FNJU01000004.1"/>
</dbReference>
<dbReference type="Gene3D" id="3.10.450.310">
    <property type="match status" value="1"/>
</dbReference>
<proteinExistence type="predicted"/>
<dbReference type="InterPro" id="IPR009996">
    <property type="entry name" value="YycH"/>
</dbReference>
<name>A0A1H0UE69_9BACI</name>
<dbReference type="InterPro" id="IPR042274">
    <property type="entry name" value="YycH/YycI_2"/>
</dbReference>
<dbReference type="OrthoDB" id="2382185at2"/>
<feature type="domain" description="Regulatory protein YycH" evidence="1">
    <location>
        <begin position="4"/>
        <end position="437"/>
    </location>
</feature>
<protein>
    <submittedName>
        <fullName evidence="2">Two-component signal transduction system YycFG, regulatory protein YycH</fullName>
    </submittedName>
</protein>
<accession>A0A1H0UE69</accession>
<evidence type="ECO:0000259" key="1">
    <source>
        <dbReference type="Pfam" id="PF07435"/>
    </source>
</evidence>
<organism evidence="2 3">
    <name type="scientific">Litchfieldia salsa</name>
    <dbReference type="NCBI Taxonomy" id="930152"/>
    <lineage>
        <taxon>Bacteria</taxon>
        <taxon>Bacillati</taxon>
        <taxon>Bacillota</taxon>
        <taxon>Bacilli</taxon>
        <taxon>Bacillales</taxon>
        <taxon>Bacillaceae</taxon>
        <taxon>Litchfieldia</taxon>
    </lineage>
</organism>
<dbReference type="EMBL" id="FNJU01000004">
    <property type="protein sequence ID" value="SDP64288.1"/>
    <property type="molecule type" value="Genomic_DNA"/>
</dbReference>
<keyword evidence="3" id="KW-1185">Reference proteome</keyword>
<dbReference type="Gene3D" id="3.30.310.160">
    <property type="entry name" value="YycH protein, domain 2"/>
    <property type="match status" value="1"/>
</dbReference>
<dbReference type="Proteomes" id="UP000199159">
    <property type="component" value="Unassembled WGS sequence"/>
</dbReference>
<reference evidence="3" key="1">
    <citation type="submission" date="2016-10" db="EMBL/GenBank/DDBJ databases">
        <authorList>
            <person name="Varghese N."/>
            <person name="Submissions S."/>
        </authorList>
    </citation>
    <scope>NUCLEOTIDE SEQUENCE [LARGE SCALE GENOMIC DNA]</scope>
    <source>
        <strain evidence="3">IBRC-M10078</strain>
    </source>
</reference>
<dbReference type="CDD" id="cd15787">
    <property type="entry name" value="YycH_N"/>
    <property type="match status" value="1"/>
</dbReference>
<dbReference type="Pfam" id="PF07435">
    <property type="entry name" value="YycH"/>
    <property type="match status" value="1"/>
</dbReference>
<dbReference type="STRING" id="930152.SAMN05216565_104326"/>